<protein>
    <submittedName>
        <fullName evidence="8">Uncharacterized protein</fullName>
    </submittedName>
</protein>
<feature type="non-terminal residue" evidence="8">
    <location>
        <position position="1115"/>
    </location>
</feature>
<dbReference type="GO" id="GO:0006611">
    <property type="term" value="P:protein export from nucleus"/>
    <property type="evidence" value="ECO:0007669"/>
    <property type="project" value="InterPro"/>
</dbReference>
<dbReference type="GO" id="GO:0005634">
    <property type="term" value="C:nucleus"/>
    <property type="evidence" value="ECO:0007669"/>
    <property type="project" value="UniProtKB-SubCell"/>
</dbReference>
<comment type="caution">
    <text evidence="8">The sequence shown here is derived from an EMBL/GenBank/DDBJ whole genome shotgun (WGS) entry which is preliminary data.</text>
</comment>
<dbReference type="AlphaFoldDB" id="A0A8S2PB35"/>
<keyword evidence="7" id="KW-0539">Nucleus</keyword>
<evidence type="ECO:0000256" key="6">
    <source>
        <dbReference type="ARBA" id="ARBA00022927"/>
    </source>
</evidence>
<evidence type="ECO:0000256" key="7">
    <source>
        <dbReference type="ARBA" id="ARBA00023242"/>
    </source>
</evidence>
<dbReference type="PANTHER" id="PTHR21452">
    <property type="entry name" value="EXPORTIN-6"/>
    <property type="match status" value="1"/>
</dbReference>
<dbReference type="GO" id="GO:0005049">
    <property type="term" value="F:nuclear export signal receptor activity"/>
    <property type="evidence" value="ECO:0007669"/>
    <property type="project" value="InterPro"/>
</dbReference>
<keyword evidence="5" id="KW-0963">Cytoplasm</keyword>
<dbReference type="GO" id="GO:0005737">
    <property type="term" value="C:cytoplasm"/>
    <property type="evidence" value="ECO:0007669"/>
    <property type="project" value="UniProtKB-SubCell"/>
</dbReference>
<evidence type="ECO:0000256" key="5">
    <source>
        <dbReference type="ARBA" id="ARBA00022490"/>
    </source>
</evidence>
<dbReference type="GO" id="GO:0009235">
    <property type="term" value="P:cobalamin metabolic process"/>
    <property type="evidence" value="ECO:0007669"/>
    <property type="project" value="InterPro"/>
</dbReference>
<proteinExistence type="inferred from homology"/>
<organism evidence="8 9">
    <name type="scientific">Rotaria magnacalcarata</name>
    <dbReference type="NCBI Taxonomy" id="392030"/>
    <lineage>
        <taxon>Eukaryota</taxon>
        <taxon>Metazoa</taxon>
        <taxon>Spiralia</taxon>
        <taxon>Gnathifera</taxon>
        <taxon>Rotifera</taxon>
        <taxon>Eurotatoria</taxon>
        <taxon>Bdelloidea</taxon>
        <taxon>Philodinida</taxon>
        <taxon>Philodinidae</taxon>
        <taxon>Rotaria</taxon>
    </lineage>
</organism>
<dbReference type="Pfam" id="PF10229">
    <property type="entry name" value="MMADHC"/>
    <property type="match status" value="1"/>
</dbReference>
<evidence type="ECO:0000256" key="3">
    <source>
        <dbReference type="ARBA" id="ARBA00009466"/>
    </source>
</evidence>
<evidence type="ECO:0000256" key="1">
    <source>
        <dbReference type="ARBA" id="ARBA00004123"/>
    </source>
</evidence>
<evidence type="ECO:0000313" key="9">
    <source>
        <dbReference type="Proteomes" id="UP000681967"/>
    </source>
</evidence>
<comment type="similarity">
    <text evidence="3">Belongs to the exportin family.</text>
</comment>
<dbReference type="PANTHER" id="PTHR21452:SF4">
    <property type="entry name" value="EXPORTIN-6"/>
    <property type="match status" value="1"/>
</dbReference>
<dbReference type="InterPro" id="IPR016024">
    <property type="entry name" value="ARM-type_fold"/>
</dbReference>
<evidence type="ECO:0000256" key="4">
    <source>
        <dbReference type="ARBA" id="ARBA00022448"/>
    </source>
</evidence>
<evidence type="ECO:0000256" key="2">
    <source>
        <dbReference type="ARBA" id="ARBA00004496"/>
    </source>
</evidence>
<accession>A0A8S2PB35</accession>
<reference evidence="8" key="1">
    <citation type="submission" date="2021-02" db="EMBL/GenBank/DDBJ databases">
        <authorList>
            <person name="Nowell W R."/>
        </authorList>
    </citation>
    <scope>NUCLEOTIDE SEQUENCE</scope>
</reference>
<keyword evidence="4" id="KW-0813">Transport</keyword>
<name>A0A8S2PB35_9BILA</name>
<dbReference type="InterPro" id="IPR019362">
    <property type="entry name" value="MMADHC"/>
</dbReference>
<sequence>MDRFLAHIRPPSLFSLSIVRRLSSFKPKSFDIKARIVERKTLRALLDLVDQLDASYLTGKNKLPVPPLVVDTTYLSIKSPDPRFPMPGRIGPDHNQQNKHIPAQSTTKLDPKRYGIDGKLLLDQLLTMTLPVDHQKDSITQLMGTHMVLSSPTNKKEFLSNLINHENLEIRAYDCPSLLRYELHRLFLNYNVLMQPLTAITIILKTNSDMSTWSPKIEEERNELTDQFIKLAHEMCAYLTGKQYWADFIDPSSGRPYYGPHTADTLFETDERYRYFGINIVDLGCCRVVEHLQHGTHIFIGCVFTSALKNDPNVEHLLKEFLMETQPFLGLLLLTTTIEELGQLNEDCTIKRCNQLKTILNQHVPHILQIIHVLINKHDYELKDALLIKQQVLRCLDRLINRLSILPLPSQLIDDLFQYASSTWSIDALNCIHELILKQHLPRQYDAILHASLRHVIQLILIVEQNLSATIINKLTEILHSLFNLHLKRCESIESFPMFELLTGFYKFTLQQTTQDGFYACLDIWSIFIEYIKTNDEIRIMNKENSLEKYSQVLSSLSQELIQRIHNGQSIINNLEETTDLNDSETAIDRYIRESVDILSKLADIPILSSNILNLLITLLQPDIEKYKNSSQQYLLINNESMGVCSQILNSLNYLLYAFSRIANSCLLDNNNQQQSHFQTRLTLVHQFVQLIIYIIHIRFDLIHCSSKQLQNEFINVQTRSFECVNNLSQWLSQMLVLHNSNQDNRRLIQELITHIIDNCAPLIDSNNFDKSIAISVGSILSSLIPLTRQHMTFNEMNSIKHLIHRILSWNVMSNLKTNFPLYKLSIKIVLLLILAEQQSAEHFLGTIFQPLNTILSEPTTFFNQQQEPGSMRRTFLEYTILLTEVIESIRTENNKIRQHLFSSIQHLIINLNRFLSVIINRDTECETVLISLLLICFEILRTQMGKELVNTILQTTFSVFNIENIRNVLREPKPTAHTAVSRFLEFLSVLVNEPGNSKLAQQFLPTIIELCTTALYPAIRENFALDIRENYYKLVHNLLINNWRYFFKGNVLTTLNGDTETTANEHSFIQLMESVAWSFSQSDIEQFRTNLSSCNELQLKCGLYTKSIFHQHMS</sequence>
<dbReference type="Proteomes" id="UP000681967">
    <property type="component" value="Unassembled WGS sequence"/>
</dbReference>
<dbReference type="EMBL" id="CAJOBH010006039">
    <property type="protein sequence ID" value="CAF4043318.1"/>
    <property type="molecule type" value="Genomic_DNA"/>
</dbReference>
<dbReference type="SUPFAM" id="SSF48371">
    <property type="entry name" value="ARM repeat"/>
    <property type="match status" value="1"/>
</dbReference>
<gene>
    <name evidence="8" type="ORF">BYL167_LOCUS16014</name>
</gene>
<comment type="subcellular location">
    <subcellularLocation>
        <location evidence="2">Cytoplasm</location>
    </subcellularLocation>
    <subcellularLocation>
        <location evidence="1">Nucleus</location>
    </subcellularLocation>
</comment>
<evidence type="ECO:0000313" key="8">
    <source>
        <dbReference type="EMBL" id="CAF4043318.1"/>
    </source>
</evidence>
<dbReference type="InterPro" id="IPR040016">
    <property type="entry name" value="XPO6"/>
</dbReference>
<keyword evidence="6" id="KW-0653">Protein transport</keyword>